<evidence type="ECO:0000256" key="2">
    <source>
        <dbReference type="ARBA" id="ARBA00017346"/>
    </source>
</evidence>
<accession>A0A381R5L2</accession>
<evidence type="ECO:0000256" key="5">
    <source>
        <dbReference type="ARBA" id="ARBA00029955"/>
    </source>
</evidence>
<sequence>MWIRYMADTLYDGYPVCRTRYMKASWYVHLVGYGRMFTRSFKTKTHALIAVLLLLACGDGGTGPTVSPTTPTTPTPTPTPTLVATSITLSATSLSLFSSGATTQLTATVKDQNGATMASATVTWATSADTVATVSSAGLVTAVAAGTATVTATSGSASETAEITVNLTAPTLDAITVTWTEGAAATITGTRFSATASSNEVTVDGLTASITSASITELQITVPTFVCKPSRVVDLVVTVASETATTTVGVKPAAVVSLELGAGVYTAGGECFHLDGGSGSEKYIMGFFSSSEAATSLTALSQTAIAGTTLAGEAAPDILIASEDVGYFEAPIIAFGYQPEATPALTQQVPIDPEQDAIWLRHREAELRRWEAWRQNRDEAVVREEIALRDMMGAQAADTIERSVGDTIAINHGNSCEVYDTLSTVVRHIGTSAFYVEDLDNPVATSFTASQYATLDATFSGITLPKLKEYYGEQYTGTFGLDNANRVTVVVTKEVNKVGSALGYVSYADFMLPSGCARSNHGELFYGLAPDPTGEYDFGAVTQAATLDYYPALLAHESTHILQITQSDLLGAASKAVWEIEGGATMAEWLVGNEIFNHGGANQNLGLTEYIEGIGWYGDLAGDAAFYFGYSSSGKVAGAPEQCTWVERDPPGVCGNSARAVYGVPATLLRFILDLYGPGYSGGEAALMRDLTSSGETGYANLVTTTGADSFALIQTLFGLNLYSDGRTGVTQSANTTSALTYFDFGGISLGLVEDARLQPYTSSDAEPSKTFSVRGGSTAYLEWEPPREIAVLGGHAPTSIRLATQSGGEPPDVIGMWIFRIQ</sequence>
<dbReference type="InterPro" id="IPR014756">
    <property type="entry name" value="Ig_E-set"/>
</dbReference>
<keyword evidence="4" id="KW-1015">Disulfide bond</keyword>
<dbReference type="SUPFAM" id="SSF81296">
    <property type="entry name" value="E set domains"/>
    <property type="match status" value="1"/>
</dbReference>
<name>A0A381R5L2_9ZZZZ</name>
<proteinExistence type="inferred from homology"/>
<gene>
    <name evidence="7" type="ORF">METZ01_LOCUS39890</name>
</gene>
<dbReference type="SUPFAM" id="SSF49373">
    <property type="entry name" value="Invasin/intimin cell-adhesion fragments"/>
    <property type="match status" value="1"/>
</dbReference>
<dbReference type="InterPro" id="IPR008964">
    <property type="entry name" value="Invasin/intimin_cell_adhesion"/>
</dbReference>
<dbReference type="Gene3D" id="2.60.40.1080">
    <property type="match status" value="1"/>
</dbReference>
<protein>
    <recommendedName>
        <fullName evidence="2">Intimin</fullName>
    </recommendedName>
    <alternativeName>
        <fullName evidence="5">Attaching and effacing protein</fullName>
    </alternativeName>
</protein>
<evidence type="ECO:0000313" key="7">
    <source>
        <dbReference type="EMBL" id="SUZ87036.1"/>
    </source>
</evidence>
<dbReference type="Gene3D" id="2.60.40.10">
    <property type="entry name" value="Immunoglobulins"/>
    <property type="match status" value="1"/>
</dbReference>
<reference evidence="7" key="1">
    <citation type="submission" date="2018-05" db="EMBL/GenBank/DDBJ databases">
        <authorList>
            <person name="Lanie J.A."/>
            <person name="Ng W.-L."/>
            <person name="Kazmierczak K.M."/>
            <person name="Andrzejewski T.M."/>
            <person name="Davidsen T.M."/>
            <person name="Wayne K.J."/>
            <person name="Tettelin H."/>
            <person name="Glass J.I."/>
            <person name="Rusch D."/>
            <person name="Podicherti R."/>
            <person name="Tsui H.-C.T."/>
            <person name="Winkler M.E."/>
        </authorList>
    </citation>
    <scope>NUCLEOTIDE SEQUENCE</scope>
</reference>
<feature type="domain" description="Big-1" evidence="6">
    <location>
        <begin position="86"/>
        <end position="180"/>
    </location>
</feature>
<dbReference type="InterPro" id="IPR013783">
    <property type="entry name" value="Ig-like_fold"/>
</dbReference>
<comment type="similarity">
    <text evidence="1">Belongs to the intimin/invasin family.</text>
</comment>
<dbReference type="InterPro" id="IPR003343">
    <property type="entry name" value="Big_2"/>
</dbReference>
<dbReference type="AlphaFoldDB" id="A0A381R5L2"/>
<dbReference type="SMART" id="SM00635">
    <property type="entry name" value="BID_2"/>
    <property type="match status" value="1"/>
</dbReference>
<dbReference type="EMBL" id="UINC01001705">
    <property type="protein sequence ID" value="SUZ87036.1"/>
    <property type="molecule type" value="Genomic_DNA"/>
</dbReference>
<evidence type="ECO:0000256" key="3">
    <source>
        <dbReference type="ARBA" id="ARBA00023026"/>
    </source>
</evidence>
<dbReference type="PROSITE" id="PS51127">
    <property type="entry name" value="BIG1"/>
    <property type="match status" value="1"/>
</dbReference>
<evidence type="ECO:0000259" key="6">
    <source>
        <dbReference type="PROSITE" id="PS51127"/>
    </source>
</evidence>
<dbReference type="Pfam" id="PF02368">
    <property type="entry name" value="Big_2"/>
    <property type="match status" value="1"/>
</dbReference>
<organism evidence="7">
    <name type="scientific">marine metagenome</name>
    <dbReference type="NCBI Taxonomy" id="408172"/>
    <lineage>
        <taxon>unclassified sequences</taxon>
        <taxon>metagenomes</taxon>
        <taxon>ecological metagenomes</taxon>
    </lineage>
</organism>
<keyword evidence="3" id="KW-0843">Virulence</keyword>
<evidence type="ECO:0000256" key="4">
    <source>
        <dbReference type="ARBA" id="ARBA00023157"/>
    </source>
</evidence>
<dbReference type="InterPro" id="IPR003344">
    <property type="entry name" value="Big_1_dom"/>
</dbReference>
<evidence type="ECO:0000256" key="1">
    <source>
        <dbReference type="ARBA" id="ARBA00010116"/>
    </source>
</evidence>